<evidence type="ECO:0000256" key="2">
    <source>
        <dbReference type="ARBA" id="ARBA00022679"/>
    </source>
</evidence>
<comment type="pathway">
    <text evidence="4">Amino-acid biosynthesis; L-methionine biosynthesis via salvage pathway; S-methyl-5-thio-alpha-D-ribose 1-phosphate from S-methyl-5'-thioadenosine (phosphorylase route): step 1/1.</text>
</comment>
<gene>
    <name evidence="4" type="primary">mtnP</name>
    <name evidence="6" type="ORF">SAMN04488045_0444</name>
</gene>
<comment type="subunit">
    <text evidence="4">Homohexamer. Dimer of a homotrimer.</text>
</comment>
<proteinExistence type="inferred from homology"/>
<accession>A0A1H5T2X2</accession>
<dbReference type="EMBL" id="FNUZ01000001">
    <property type="protein sequence ID" value="SEF56377.1"/>
    <property type="molecule type" value="Genomic_DNA"/>
</dbReference>
<keyword evidence="7" id="KW-1185">Reference proteome</keyword>
<dbReference type="Pfam" id="PF01048">
    <property type="entry name" value="PNP_UDP_1"/>
    <property type="match status" value="1"/>
</dbReference>
<feature type="binding site" evidence="4">
    <location>
        <position position="213"/>
    </location>
    <ligand>
        <name>substrate</name>
    </ligand>
</feature>
<evidence type="ECO:0000256" key="3">
    <source>
        <dbReference type="ARBA" id="ARBA00022726"/>
    </source>
</evidence>
<dbReference type="InterPro" id="IPR000845">
    <property type="entry name" value="Nucleoside_phosphorylase_d"/>
</dbReference>
<dbReference type="Proteomes" id="UP000236752">
    <property type="component" value="Unassembled WGS sequence"/>
</dbReference>
<dbReference type="Gene3D" id="3.40.50.1580">
    <property type="entry name" value="Nucleoside phosphorylase domain"/>
    <property type="match status" value="1"/>
</dbReference>
<feature type="binding site" evidence="4">
    <location>
        <begin position="237"/>
        <end position="239"/>
    </location>
    <ligand>
        <name>substrate</name>
    </ligand>
</feature>
<protein>
    <recommendedName>
        <fullName evidence="4">S-methyl-5'-thioadenosine phosphorylase</fullName>
        <ecNumber evidence="4">2.4.2.28</ecNumber>
    </recommendedName>
    <alternativeName>
        <fullName evidence="4">5'-methylthioadenosine phosphorylase</fullName>
        <shortName evidence="4">MTA phosphorylase</shortName>
        <shortName evidence="4">MTAP</shortName>
    </alternativeName>
</protein>
<dbReference type="UniPathway" id="UPA00904">
    <property type="reaction ID" value="UER00873"/>
</dbReference>
<sequence>MTVRCVQNCVTLARRAGTPHKGAKQRKGLMMRLGVIGGSGVYDIDGLEGAEWQTVETPWGAPSDQILTGTLNGIDMAFLPRHGRGHVHSPSDVPYRANIDALKRLGVTDILAVSACGSFREDMAPGDFVMVDQFIDRTRHRASSFFSSGCVAHVSVADPTCGSLSGKVAKAAATTGVKLHPSGTYLAMEGPQFSTLAESRMYRDHWGPDVIGMTNMPEAKLAREAEICYAPIAMVTDYDCWHPDHGAVEVSDVIRVMKANAANARATIHALTQDLSGTHAPCPHGCDTALEYAIMTAPEKRDPGLVAKLDAVAGRVL</sequence>
<feature type="binding site" evidence="4">
    <location>
        <begin position="114"/>
        <end position="115"/>
    </location>
    <ligand>
        <name>phosphate</name>
        <dbReference type="ChEBI" id="CHEBI:43474"/>
    </ligand>
</feature>
<feature type="domain" description="Nucleoside phosphorylase" evidence="5">
    <location>
        <begin position="32"/>
        <end position="270"/>
    </location>
</feature>
<feature type="binding site" evidence="4">
    <location>
        <begin position="81"/>
        <end position="82"/>
    </location>
    <ligand>
        <name>phosphate</name>
        <dbReference type="ChEBI" id="CHEBI:43474"/>
    </ligand>
</feature>
<evidence type="ECO:0000256" key="1">
    <source>
        <dbReference type="ARBA" id="ARBA00022676"/>
    </source>
</evidence>
<dbReference type="HAMAP" id="MF_01963">
    <property type="entry name" value="MTAP"/>
    <property type="match status" value="1"/>
</dbReference>
<dbReference type="PANTHER" id="PTHR42679:SF2">
    <property type="entry name" value="S-METHYL-5'-THIOADENOSINE PHOSPHORYLASE"/>
    <property type="match status" value="1"/>
</dbReference>
<organism evidence="6 7">
    <name type="scientific">Thalassococcus halodurans</name>
    <dbReference type="NCBI Taxonomy" id="373675"/>
    <lineage>
        <taxon>Bacteria</taxon>
        <taxon>Pseudomonadati</taxon>
        <taxon>Pseudomonadota</taxon>
        <taxon>Alphaproteobacteria</taxon>
        <taxon>Rhodobacterales</taxon>
        <taxon>Roseobacteraceae</taxon>
        <taxon>Thalassococcus</taxon>
    </lineage>
</organism>
<dbReference type="GO" id="GO:0005829">
    <property type="term" value="C:cytosol"/>
    <property type="evidence" value="ECO:0007669"/>
    <property type="project" value="TreeGrafter"/>
</dbReference>
<dbReference type="NCBIfam" id="NF006492">
    <property type="entry name" value="PRK08931.1"/>
    <property type="match status" value="1"/>
</dbReference>
<keyword evidence="2 4" id="KW-0808">Transferase</keyword>
<dbReference type="AlphaFoldDB" id="A0A1H5T2X2"/>
<dbReference type="InterPro" id="IPR035994">
    <property type="entry name" value="Nucleoside_phosphorylase_sf"/>
</dbReference>
<comment type="catalytic activity">
    <reaction evidence="4">
        <text>S-methyl-5'-thioadenosine + phosphate = 5-(methylsulfanyl)-alpha-D-ribose 1-phosphate + adenine</text>
        <dbReference type="Rhea" id="RHEA:11852"/>
        <dbReference type="ChEBI" id="CHEBI:16708"/>
        <dbReference type="ChEBI" id="CHEBI:17509"/>
        <dbReference type="ChEBI" id="CHEBI:43474"/>
        <dbReference type="ChEBI" id="CHEBI:58533"/>
        <dbReference type="EC" id="2.4.2.28"/>
    </reaction>
</comment>
<dbReference type="CDD" id="cd09010">
    <property type="entry name" value="MTAP_SsMTAPII_like_MTIP"/>
    <property type="match status" value="1"/>
</dbReference>
<dbReference type="GO" id="GO:0006166">
    <property type="term" value="P:purine ribonucleoside salvage"/>
    <property type="evidence" value="ECO:0007669"/>
    <property type="project" value="UniProtKB-KW"/>
</dbReference>
<evidence type="ECO:0000256" key="4">
    <source>
        <dbReference type="HAMAP-Rule" id="MF_01963"/>
    </source>
</evidence>
<feature type="binding site" evidence="4">
    <location>
        <position position="39"/>
    </location>
    <ligand>
        <name>phosphate</name>
        <dbReference type="ChEBI" id="CHEBI:43474"/>
    </ligand>
</feature>
<dbReference type="FunFam" id="3.40.50.1580:FF:000012">
    <property type="entry name" value="Probable 6-oxopurine nucleoside phosphorylase"/>
    <property type="match status" value="1"/>
</dbReference>
<reference evidence="6 7" key="1">
    <citation type="submission" date="2016-10" db="EMBL/GenBank/DDBJ databases">
        <authorList>
            <person name="de Groot N.N."/>
        </authorList>
    </citation>
    <scope>NUCLEOTIDE SEQUENCE [LARGE SCALE GENOMIC DNA]</scope>
    <source>
        <strain evidence="6 7">DSM 26915</strain>
    </source>
</reference>
<comment type="function">
    <text evidence="4">Catalyzes the reversible phosphorylation of S-methyl-5'-thioadenosine (MTA) to adenine and 5-methylthioribose-1-phosphate. Involved in the breakdown of MTA, a major by-product of polyamine biosynthesis. Responsible for the first step in the methionine salvage pathway after MTA has been generated from S-adenosylmethionine. Has broad substrate specificity with 6-aminopurine nucleosides as preferred substrates.</text>
</comment>
<dbReference type="InterPro" id="IPR010044">
    <property type="entry name" value="MTAP"/>
</dbReference>
<dbReference type="SUPFAM" id="SSF53167">
    <property type="entry name" value="Purine and uridine phosphorylases"/>
    <property type="match status" value="1"/>
</dbReference>
<feature type="binding site" evidence="4">
    <location>
        <position position="214"/>
    </location>
    <ligand>
        <name>phosphate</name>
        <dbReference type="ChEBI" id="CHEBI:43474"/>
    </ligand>
</feature>
<dbReference type="GO" id="GO:0017061">
    <property type="term" value="F:S-methyl-5-thioadenosine phosphorylase activity"/>
    <property type="evidence" value="ECO:0007669"/>
    <property type="project" value="UniProtKB-UniRule"/>
</dbReference>
<keyword evidence="1 4" id="KW-0328">Glycosyltransferase</keyword>
<comment type="similarity">
    <text evidence="4">Belongs to the PNP/MTAP phosphorylase family. MTAP subfamily.</text>
</comment>
<dbReference type="GO" id="GO:0019509">
    <property type="term" value="P:L-methionine salvage from methylthioadenosine"/>
    <property type="evidence" value="ECO:0007669"/>
    <property type="project" value="UniProtKB-UniRule"/>
</dbReference>
<feature type="site" description="Important for substrate specificity" evidence="4">
    <location>
        <position position="250"/>
    </location>
</feature>
<keyword evidence="3 4" id="KW-0660">Purine salvage</keyword>
<evidence type="ECO:0000313" key="7">
    <source>
        <dbReference type="Proteomes" id="UP000236752"/>
    </source>
</evidence>
<name>A0A1H5T2X2_9RHOB</name>
<dbReference type="EC" id="2.4.2.28" evidence="4"/>
<feature type="site" description="Important for substrate specificity" evidence="4">
    <location>
        <position position="194"/>
    </location>
</feature>
<dbReference type="PANTHER" id="PTHR42679">
    <property type="entry name" value="S-METHYL-5'-THIOADENOSINE PHOSPHORYLASE"/>
    <property type="match status" value="1"/>
</dbReference>
<evidence type="ECO:0000259" key="5">
    <source>
        <dbReference type="Pfam" id="PF01048"/>
    </source>
</evidence>
<evidence type="ECO:0000313" key="6">
    <source>
        <dbReference type="EMBL" id="SEF56377.1"/>
    </source>
</evidence>
<dbReference type="NCBIfam" id="TIGR01694">
    <property type="entry name" value="MTAP"/>
    <property type="match status" value="1"/>
</dbReference>